<dbReference type="EMBL" id="CP041345">
    <property type="protein sequence ID" value="QKG79514.1"/>
    <property type="molecule type" value="Genomic_DNA"/>
</dbReference>
<dbReference type="EC" id="7.2.1.1" evidence="16"/>
<comment type="similarity">
    <text evidence="16">Belongs to the NqrB/RnfD family.</text>
</comment>
<evidence type="ECO:0000313" key="18">
    <source>
        <dbReference type="EMBL" id="QKG79514.1"/>
    </source>
</evidence>
<comment type="function">
    <text evidence="16">NQR complex catalyzes the reduction of ubiquinone-1 to ubiquinol by two successive reactions, coupled with the transport of Na(+) ions from the cytoplasm to the periplasm. NqrA to NqrE are probably involved in the second step, the conversion of ubisemiquinone to ubiquinol.</text>
</comment>
<feature type="transmembrane region" description="Helical" evidence="16">
    <location>
        <begin position="131"/>
        <end position="161"/>
    </location>
</feature>
<feature type="transmembrane region" description="Helical" evidence="16">
    <location>
        <begin position="269"/>
        <end position="289"/>
    </location>
</feature>
<feature type="transmembrane region" description="Helical" evidence="16">
    <location>
        <begin position="94"/>
        <end position="119"/>
    </location>
</feature>
<dbReference type="GO" id="GO:0006814">
    <property type="term" value="P:sodium ion transport"/>
    <property type="evidence" value="ECO:0007669"/>
    <property type="project" value="UniProtKB-UniRule"/>
</dbReference>
<dbReference type="GO" id="GO:0005886">
    <property type="term" value="C:plasma membrane"/>
    <property type="evidence" value="ECO:0007669"/>
    <property type="project" value="UniProtKB-SubCell"/>
</dbReference>
<evidence type="ECO:0000256" key="15">
    <source>
        <dbReference type="ARBA" id="ARBA00023201"/>
    </source>
</evidence>
<dbReference type="Proteomes" id="UP000500961">
    <property type="component" value="Chromosome"/>
</dbReference>
<evidence type="ECO:0000256" key="14">
    <source>
        <dbReference type="ARBA" id="ARBA00023136"/>
    </source>
</evidence>
<keyword evidence="4 16" id="KW-0597">Phosphoprotein</keyword>
<dbReference type="PANTHER" id="PTHR30578">
    <property type="entry name" value="ELECTRON TRANSPORT COMPLEX PROTEIN RNFD"/>
    <property type="match status" value="1"/>
</dbReference>
<keyword evidence="7 16" id="KW-0812">Transmembrane</keyword>
<evidence type="ECO:0000313" key="19">
    <source>
        <dbReference type="Proteomes" id="UP000500961"/>
    </source>
</evidence>
<dbReference type="InterPro" id="IPR010966">
    <property type="entry name" value="NqrB"/>
</dbReference>
<evidence type="ECO:0000256" key="2">
    <source>
        <dbReference type="ARBA" id="ARBA00022475"/>
    </source>
</evidence>
<comment type="subcellular location">
    <subcellularLocation>
        <location evidence="16">Cell membrane</location>
        <topology evidence="16">Multi-pass membrane protein</topology>
    </subcellularLocation>
</comment>
<reference evidence="18 19" key="1">
    <citation type="submission" date="2019-07" db="EMBL/GenBank/DDBJ databases">
        <title>Thalassofilum flectens gen. nov., sp. nov., a novel moderate thermophilic anaerobe from a shallow sea hot spring in Kunashir Island (Russia), representing a new family in the order Bacteroidales, and proposal of Thalassofilacea fam. nov.</title>
        <authorList>
            <person name="Kochetkova T.V."/>
            <person name="Podosokorskaya O.A."/>
            <person name="Novikov A."/>
            <person name="Elcheninov A.G."/>
            <person name="Toshchakov S.V."/>
            <person name="Kublanov I.V."/>
        </authorList>
    </citation>
    <scope>NUCLEOTIDE SEQUENCE [LARGE SCALE GENOMIC DNA]</scope>
    <source>
        <strain evidence="18 19">38-H</strain>
    </source>
</reference>
<accession>A0A7D4AWK3</accession>
<dbReference type="RefSeq" id="WP_173073322.1">
    <property type="nucleotide sequence ID" value="NZ_CP041345.1"/>
</dbReference>
<keyword evidence="13 16" id="KW-0830">Ubiquinone</keyword>
<proteinExistence type="inferred from homology"/>
<feature type="transmembrane region" description="Helical" evidence="16">
    <location>
        <begin position="57"/>
        <end position="74"/>
    </location>
</feature>
<evidence type="ECO:0000256" key="1">
    <source>
        <dbReference type="ARBA" id="ARBA00022448"/>
    </source>
</evidence>
<evidence type="ECO:0000256" key="17">
    <source>
        <dbReference type="PIRSR" id="PIRSR016055-50"/>
    </source>
</evidence>
<dbReference type="GO" id="GO:0022904">
    <property type="term" value="P:respiratory electron transport chain"/>
    <property type="evidence" value="ECO:0007669"/>
    <property type="project" value="InterPro"/>
</dbReference>
<feature type="transmembrane region" description="Helical" evidence="16">
    <location>
        <begin position="327"/>
        <end position="345"/>
    </location>
</feature>
<comment type="catalytic activity">
    <reaction evidence="16">
        <text>a ubiquinone + n Na(+)(in) + NADH + H(+) = a ubiquinol + n Na(+)(out) + NAD(+)</text>
        <dbReference type="Rhea" id="RHEA:47748"/>
        <dbReference type="Rhea" id="RHEA-COMP:9565"/>
        <dbReference type="Rhea" id="RHEA-COMP:9566"/>
        <dbReference type="ChEBI" id="CHEBI:15378"/>
        <dbReference type="ChEBI" id="CHEBI:16389"/>
        <dbReference type="ChEBI" id="CHEBI:17976"/>
        <dbReference type="ChEBI" id="CHEBI:29101"/>
        <dbReference type="ChEBI" id="CHEBI:57540"/>
        <dbReference type="ChEBI" id="CHEBI:57945"/>
        <dbReference type="EC" id="7.2.1.1"/>
    </reaction>
</comment>
<feature type="modified residue" description="FMN phosphoryl threonine" evidence="16 17">
    <location>
        <position position="216"/>
    </location>
</feature>
<evidence type="ECO:0000256" key="5">
    <source>
        <dbReference type="ARBA" id="ARBA00022630"/>
    </source>
</evidence>
<keyword evidence="8 16" id="KW-1278">Translocase</keyword>
<gene>
    <name evidence="16" type="primary">nqrB</name>
    <name evidence="18" type="ORF">FHG85_04265</name>
</gene>
<keyword evidence="9 16" id="KW-1133">Transmembrane helix</keyword>
<dbReference type="NCBIfam" id="NF003756">
    <property type="entry name" value="PRK05349.1"/>
    <property type="match status" value="1"/>
</dbReference>
<evidence type="ECO:0000256" key="6">
    <source>
        <dbReference type="ARBA" id="ARBA00022643"/>
    </source>
</evidence>
<evidence type="ECO:0000256" key="11">
    <source>
        <dbReference type="ARBA" id="ARBA00023053"/>
    </source>
</evidence>
<feature type="transmembrane region" description="Helical" evidence="16">
    <location>
        <begin position="295"/>
        <end position="315"/>
    </location>
</feature>
<evidence type="ECO:0000256" key="9">
    <source>
        <dbReference type="ARBA" id="ARBA00022989"/>
    </source>
</evidence>
<evidence type="ECO:0000256" key="4">
    <source>
        <dbReference type="ARBA" id="ARBA00022553"/>
    </source>
</evidence>
<protein>
    <recommendedName>
        <fullName evidence="16">Na(+)-translocating NADH-quinone reductase subunit B</fullName>
        <shortName evidence="16">Na(+)-NQR subunit B</shortName>
        <shortName evidence="16">Na(+)-translocating NQR subunit B</shortName>
        <ecNumber evidence="16">7.2.1.1</ecNumber>
    </recommendedName>
    <alternativeName>
        <fullName evidence="16">NQR complex subunit B</fullName>
    </alternativeName>
    <alternativeName>
        <fullName evidence="16">NQR-1 subunit B</fullName>
    </alternativeName>
</protein>
<dbReference type="GO" id="GO:0010181">
    <property type="term" value="F:FMN binding"/>
    <property type="evidence" value="ECO:0007669"/>
    <property type="project" value="InterPro"/>
</dbReference>
<dbReference type="HAMAP" id="MF_00426">
    <property type="entry name" value="NqrB"/>
    <property type="match status" value="1"/>
</dbReference>
<comment type="cofactor">
    <cofactor evidence="16 17">
        <name>FMN</name>
        <dbReference type="ChEBI" id="CHEBI:58210"/>
    </cofactor>
</comment>
<evidence type="ECO:0000256" key="10">
    <source>
        <dbReference type="ARBA" id="ARBA00023027"/>
    </source>
</evidence>
<evidence type="ECO:0000256" key="16">
    <source>
        <dbReference type="HAMAP-Rule" id="MF_00426"/>
    </source>
</evidence>
<keyword evidence="1 16" id="KW-0813">Transport</keyword>
<dbReference type="NCBIfam" id="TIGR01937">
    <property type="entry name" value="nqrB"/>
    <property type="match status" value="1"/>
</dbReference>
<sequence>MKALRNYIDKIKPNFQKGGRFEMFESTFEAFETFLFVPNTVTTKGSHIRDSIDLKRTMIFVVIALLPTMLFGMWNVGYQHSLSIGETWSLWETFWYGFLKVLPLIVVSYGVGLSIEFAFAQSRGHEVNEGFLVSGLLIPLIVPVDVPLWMLAIAVAFAVIIGKEVFGGTGYNVFNPALLARAFLFFAYPSHMSGDKVWIADLANGQGIVDGFSGATPLANAAAYQMDKLPSAYDMFMGFIPGSVGETSTLAILIGAAFLIITGIGSWKIMVSVFGGGLAAGLLFNTFAVNPYMEIPAWQHLIMGGFAFGAVFMATDPVTASHTEKGKWIYGFLVGFLALLVRVLNPAYPEGMMLAILLMNAFAPLIDYYVVEANIRRRMKRAQKVAKS</sequence>
<dbReference type="PANTHER" id="PTHR30578:SF1">
    <property type="entry name" value="NA(+)-TRANSLOCATING NADH-QUINONE REDUCTASE SUBUNIT B"/>
    <property type="match status" value="1"/>
</dbReference>
<comment type="subunit">
    <text evidence="16">Composed of six subunits; NqrA, NqrB, NqrC, NqrD, NqrE and NqrF.</text>
</comment>
<dbReference type="Pfam" id="PF03116">
    <property type="entry name" value="NQR2_RnfD_RnfE"/>
    <property type="match status" value="1"/>
</dbReference>
<keyword evidence="14 16" id="KW-0472">Membrane</keyword>
<dbReference type="AlphaFoldDB" id="A0A7D4AWK3"/>
<dbReference type="GO" id="GO:0055085">
    <property type="term" value="P:transmembrane transport"/>
    <property type="evidence" value="ECO:0007669"/>
    <property type="project" value="InterPro"/>
</dbReference>
<keyword evidence="19" id="KW-1185">Reference proteome</keyword>
<keyword evidence="5 16" id="KW-0285">Flavoprotein</keyword>
<keyword evidence="2 16" id="KW-1003">Cell membrane</keyword>
<evidence type="ECO:0000256" key="13">
    <source>
        <dbReference type="ARBA" id="ARBA00023075"/>
    </source>
</evidence>
<feature type="transmembrane region" description="Helical" evidence="16">
    <location>
        <begin position="351"/>
        <end position="371"/>
    </location>
</feature>
<evidence type="ECO:0000256" key="3">
    <source>
        <dbReference type="ARBA" id="ARBA00022519"/>
    </source>
</evidence>
<name>A0A7D4AWK3_9BACT</name>
<keyword evidence="3" id="KW-0997">Cell inner membrane</keyword>
<dbReference type="GO" id="GO:0016655">
    <property type="term" value="F:oxidoreductase activity, acting on NAD(P)H, quinone or similar compound as acceptor"/>
    <property type="evidence" value="ECO:0007669"/>
    <property type="project" value="UniProtKB-UniRule"/>
</dbReference>
<organism evidence="18 19">
    <name type="scientific">Tenuifilum thalassicum</name>
    <dbReference type="NCBI Taxonomy" id="2590900"/>
    <lineage>
        <taxon>Bacteria</taxon>
        <taxon>Pseudomonadati</taxon>
        <taxon>Bacteroidota</taxon>
        <taxon>Bacteroidia</taxon>
        <taxon>Bacteroidales</taxon>
        <taxon>Tenuifilaceae</taxon>
        <taxon>Tenuifilum</taxon>
    </lineage>
</organism>
<keyword evidence="15 16" id="KW-0739">Sodium transport</keyword>
<dbReference type="PIRSF" id="PIRSF016055">
    <property type="entry name" value="NADH-UbQ_OxRdtase_B_su"/>
    <property type="match status" value="1"/>
</dbReference>
<keyword evidence="10 16" id="KW-0520">NAD</keyword>
<dbReference type="KEGG" id="ttz:FHG85_04265"/>
<keyword evidence="11 16" id="KW-0915">Sodium</keyword>
<evidence type="ECO:0000256" key="12">
    <source>
        <dbReference type="ARBA" id="ARBA00023065"/>
    </source>
</evidence>
<keyword evidence="12 16" id="KW-0406">Ion transport</keyword>
<keyword evidence="6 16" id="KW-0288">FMN</keyword>
<dbReference type="InterPro" id="IPR004338">
    <property type="entry name" value="NqrB/RnfD"/>
</dbReference>
<evidence type="ECO:0000256" key="8">
    <source>
        <dbReference type="ARBA" id="ARBA00022967"/>
    </source>
</evidence>
<evidence type="ECO:0000256" key="7">
    <source>
        <dbReference type="ARBA" id="ARBA00022692"/>
    </source>
</evidence>
<feature type="transmembrane region" description="Helical" evidence="16">
    <location>
        <begin position="236"/>
        <end position="262"/>
    </location>
</feature>